<proteinExistence type="predicted"/>
<gene>
    <name evidence="2" type="ORF">SAY87_024612</name>
</gene>
<evidence type="ECO:0000259" key="1">
    <source>
        <dbReference type="Pfam" id="PF25598"/>
    </source>
</evidence>
<name>A0AAN7JF85_9MYRT</name>
<organism evidence="2 3">
    <name type="scientific">Trapa incisa</name>
    <dbReference type="NCBI Taxonomy" id="236973"/>
    <lineage>
        <taxon>Eukaryota</taxon>
        <taxon>Viridiplantae</taxon>
        <taxon>Streptophyta</taxon>
        <taxon>Embryophyta</taxon>
        <taxon>Tracheophyta</taxon>
        <taxon>Spermatophyta</taxon>
        <taxon>Magnoliopsida</taxon>
        <taxon>eudicotyledons</taxon>
        <taxon>Gunneridae</taxon>
        <taxon>Pentapetalae</taxon>
        <taxon>rosids</taxon>
        <taxon>malvids</taxon>
        <taxon>Myrtales</taxon>
        <taxon>Lythraceae</taxon>
        <taxon>Trapa</taxon>
    </lineage>
</organism>
<evidence type="ECO:0000313" key="3">
    <source>
        <dbReference type="Proteomes" id="UP001345219"/>
    </source>
</evidence>
<sequence length="221" mass="24923">MWKRRVSDAMASEGLTLKTCLQYINGSSNPPAKLASWLVGRIPIKSKACIVPCTHTVNLFKLVTLVSGIAREPHAAGLDGFEKVAEFASYSEENRRFLANLHDSVEAILRVLIREGERVEVLESALRILDLILLENGVRERILRLIFRTDYERCFDSILLVLRKGTLRSKIQSSRILEMIASNPDSRRTIGHTVDNSLKLERDINCQMLSPNSFRTKKGSS</sequence>
<protein>
    <recommendedName>
        <fullName evidence="1">U-box domain-containing protein</fullName>
    </recommendedName>
</protein>
<dbReference type="AlphaFoldDB" id="A0AAN7JF85"/>
<dbReference type="InterPro" id="IPR058678">
    <property type="entry name" value="ARM_PUB"/>
</dbReference>
<evidence type="ECO:0000313" key="2">
    <source>
        <dbReference type="EMBL" id="KAK4741024.1"/>
    </source>
</evidence>
<feature type="domain" description="U-box" evidence="1">
    <location>
        <begin position="81"/>
        <end position="190"/>
    </location>
</feature>
<comment type="caution">
    <text evidence="2">The sequence shown here is derived from an EMBL/GenBank/DDBJ whole genome shotgun (WGS) entry which is preliminary data.</text>
</comment>
<keyword evidence="3" id="KW-1185">Reference proteome</keyword>
<dbReference type="Proteomes" id="UP001345219">
    <property type="component" value="Chromosome 19"/>
</dbReference>
<dbReference type="EMBL" id="JAXIOK010000024">
    <property type="protein sequence ID" value="KAK4741024.1"/>
    <property type="molecule type" value="Genomic_DNA"/>
</dbReference>
<dbReference type="Pfam" id="PF25598">
    <property type="entry name" value="ARM_PUB"/>
    <property type="match status" value="1"/>
</dbReference>
<reference evidence="2 3" key="1">
    <citation type="journal article" date="2023" name="Hortic Res">
        <title>Pangenome of water caltrop reveals structural variations and asymmetric subgenome divergence after allopolyploidization.</title>
        <authorList>
            <person name="Zhang X."/>
            <person name="Chen Y."/>
            <person name="Wang L."/>
            <person name="Yuan Y."/>
            <person name="Fang M."/>
            <person name="Shi L."/>
            <person name="Lu R."/>
            <person name="Comes H.P."/>
            <person name="Ma Y."/>
            <person name="Chen Y."/>
            <person name="Huang G."/>
            <person name="Zhou Y."/>
            <person name="Zheng Z."/>
            <person name="Qiu Y."/>
        </authorList>
    </citation>
    <scope>NUCLEOTIDE SEQUENCE [LARGE SCALE GENOMIC DNA]</scope>
    <source>
        <tissue evidence="2">Roots</tissue>
    </source>
</reference>
<accession>A0AAN7JF85</accession>